<dbReference type="FunFam" id="2.30.30.40:FF:000072">
    <property type="entry name" value="Unconventional Myosin IB"/>
    <property type="match status" value="1"/>
</dbReference>
<sequence>MNGSSRVYDDFRLDRSNQRDQTSIIKLQEACYVRALYPFSSTESSSLGFNAGDLIRVLTKLESGWWDGLLRGERGWFPSNYVEEVEIVSSDDEDEEDNNDDEAEAIFKDAESLVSLRTGKSSASTMVTASMMADPLAQDDSVFWIPKATNEGRVYFFNTVTGASQWDLPLREFKHAHVSQVVQNRQTPMTHGVCTPGEHVPDMPDGEISQDDDGYTSSDTQQFLGPRDSYISPRLSSVSNGWKDALGNDILAEDSPGSEDKDSEILLFARPEGRHSSPSRSGGRNTLDTPEQSKSTTKSQHSYPESGIVSVTTQTSLASNISKSVYRETTKSRDLAQWSLRSSAILDSLRTSVDAGATTEISDCCASMRDLVSEMLQTYGMLATSQPAVQANGAIELTGGSNHQRDTSDEILYFLATMMHSSHVASSDWATAADARKLLVDAAALHSTILAYNTNAIRSRPQAKLLHPTALFSRTTAAGWQGNGIGTPSKHHPLPFELCADTVAEMEHYSREILAELRICKSKLRQHEGDTTAISGSVVLRNAMDTLKFVRQMLACCEQIDLSPLDPAAGLLLVRSPTTSDFAKSKQMLYDASGSLMVAAQAMTSLPVPSSRAYAPDNAKNLEYALSDLERAVQAVVMHVEFMVQEHGSRYADNGVEQHESEIILEAAPMRNESGGQRPLEDNLTPASPDLRSSSVAQFSSLTDRVTSSRAASPTENGNLWFLENELESDLSYDSKGNVKAGTLLALVERLTRHDLLDAVYNNTFLLTYRSFTTAEELSGLLRARFMISPPQGLAAAQFDIWVRKKQHPIQLRVFNILKSWMENFFMEPPNDITKEWLTQMKHFVKTVMSESIGSASVLLKLIEMRMAQGDVPFRKLIPSHSGTAPSPIVPRNLKKIRLLDLDALEVARQLTIMESHLYNKIKPTECLDKSWSKPDAADGAENIKAMILHSNQITAWVAEAILYQTDLKKRVNLIKHFVFIAEKCRVLNNFSTLTAIISGLNSAPIHRLRRTWDLLNARVAMSAEDLNRLMNSSKNFSQYREALHSTMPACVPFLGVYLTDLTFIEDGNPNMSVKARHLINFSKRQKTADVIRDIQQYQAVPYSLQAVPEIQNYIRSCMDITRDISELYHISLEREPREREDEKIARLLQESGFL</sequence>
<dbReference type="Gene3D" id="2.20.70.10">
    <property type="match status" value="1"/>
</dbReference>
<dbReference type="CDD" id="cd00201">
    <property type="entry name" value="WW"/>
    <property type="match status" value="1"/>
</dbReference>
<evidence type="ECO:0000256" key="3">
    <source>
        <dbReference type="PROSITE-ProRule" id="PRU00168"/>
    </source>
</evidence>
<feature type="region of interest" description="Disordered" evidence="5">
    <location>
        <begin position="269"/>
        <end position="307"/>
    </location>
</feature>
<dbReference type="Pfam" id="PF00018">
    <property type="entry name" value="SH3_1"/>
    <property type="match status" value="1"/>
</dbReference>
<dbReference type="InterPro" id="IPR000651">
    <property type="entry name" value="Ras-like_Gua-exchang_fac_N"/>
</dbReference>
<evidence type="ECO:0000256" key="4">
    <source>
        <dbReference type="PROSITE-ProRule" id="PRU00192"/>
    </source>
</evidence>
<feature type="region of interest" description="Disordered" evidence="5">
    <location>
        <begin position="672"/>
        <end position="691"/>
    </location>
</feature>
<dbReference type="GO" id="GO:0005085">
    <property type="term" value="F:guanyl-nucleotide exchange factor activity"/>
    <property type="evidence" value="ECO:0007669"/>
    <property type="project" value="UniProtKB-KW"/>
</dbReference>
<feature type="domain" description="SH3" evidence="6">
    <location>
        <begin position="28"/>
        <end position="87"/>
    </location>
</feature>
<evidence type="ECO:0000313" key="10">
    <source>
        <dbReference type="EMBL" id="CCG84890.1"/>
    </source>
</evidence>
<dbReference type="InterPro" id="IPR036020">
    <property type="entry name" value="WW_dom_sf"/>
</dbReference>
<evidence type="ECO:0000256" key="5">
    <source>
        <dbReference type="SAM" id="MobiDB-lite"/>
    </source>
</evidence>
<dbReference type="Pfam" id="PF23518">
    <property type="entry name" value="WW_2"/>
    <property type="match status" value="1"/>
</dbReference>
<feature type="domain" description="N-terminal Ras-GEF" evidence="9">
    <location>
        <begin position="735"/>
        <end position="868"/>
    </location>
</feature>
<dbReference type="InterPro" id="IPR036028">
    <property type="entry name" value="SH3-like_dom_sf"/>
</dbReference>
<dbReference type="Gene3D" id="2.30.30.40">
    <property type="entry name" value="SH3 Domains"/>
    <property type="match status" value="1"/>
</dbReference>
<gene>
    <name evidence="10" type="ORF">TAPDE_005446</name>
</gene>
<dbReference type="SUPFAM" id="SSF48366">
    <property type="entry name" value="Ras GEF"/>
    <property type="match status" value="1"/>
</dbReference>
<evidence type="ECO:0000259" key="8">
    <source>
        <dbReference type="PROSITE" id="PS50020"/>
    </source>
</evidence>
<dbReference type="InterPro" id="IPR001452">
    <property type="entry name" value="SH3_domain"/>
</dbReference>
<dbReference type="EMBL" id="CAHR02000336">
    <property type="protein sequence ID" value="CCG84890.1"/>
    <property type="molecule type" value="Genomic_DNA"/>
</dbReference>
<keyword evidence="1 4" id="KW-0728">SH3 domain</keyword>
<evidence type="ECO:0000256" key="2">
    <source>
        <dbReference type="ARBA" id="ARBA00022658"/>
    </source>
</evidence>
<dbReference type="PANTHER" id="PTHR23113">
    <property type="entry name" value="GUANINE NUCLEOTIDE EXCHANGE FACTOR"/>
    <property type="match status" value="1"/>
</dbReference>
<comment type="caution">
    <text evidence="10">The sequence shown here is derived from an EMBL/GenBank/DDBJ whole genome shotgun (WGS) entry which is preliminary data.</text>
</comment>
<proteinExistence type="predicted"/>
<evidence type="ECO:0000259" key="7">
    <source>
        <dbReference type="PROSITE" id="PS50009"/>
    </source>
</evidence>
<dbReference type="InterPro" id="IPR008937">
    <property type="entry name" value="Ras-like_GEF"/>
</dbReference>
<dbReference type="CDD" id="cd06224">
    <property type="entry name" value="REM"/>
    <property type="match status" value="1"/>
</dbReference>
<name>R4XGT7_TAPDE</name>
<dbReference type="STRING" id="1097556.R4XGT7"/>
<feature type="compositionally biased region" description="Polar residues" evidence="5">
    <location>
        <begin position="286"/>
        <end position="307"/>
    </location>
</feature>
<keyword evidence="2 3" id="KW-0344">Guanine-nucleotide releasing factor</keyword>
<dbReference type="PROSITE" id="PS01159">
    <property type="entry name" value="WW_DOMAIN_1"/>
    <property type="match status" value="1"/>
</dbReference>
<dbReference type="eggNOG" id="KOG3417">
    <property type="taxonomic scope" value="Eukaryota"/>
</dbReference>
<dbReference type="CDD" id="cd11883">
    <property type="entry name" value="SH3_Sdc25"/>
    <property type="match status" value="1"/>
</dbReference>
<dbReference type="PRINTS" id="PR00452">
    <property type="entry name" value="SH3DOMAIN"/>
</dbReference>
<feature type="domain" description="Ras-GEF" evidence="7">
    <location>
        <begin position="903"/>
        <end position="1138"/>
    </location>
</feature>
<dbReference type="Proteomes" id="UP000013776">
    <property type="component" value="Unassembled WGS sequence"/>
</dbReference>
<dbReference type="eggNOG" id="KOG2070">
    <property type="taxonomic scope" value="Eukaryota"/>
</dbReference>
<dbReference type="InterPro" id="IPR001202">
    <property type="entry name" value="WW_dom"/>
</dbReference>
<dbReference type="PROSITE" id="PS50009">
    <property type="entry name" value="RASGEF_CAT"/>
    <property type="match status" value="1"/>
</dbReference>
<dbReference type="Pfam" id="PF25008">
    <property type="entry name" value="DUF7784"/>
    <property type="match status" value="1"/>
</dbReference>
<feature type="region of interest" description="Disordered" evidence="5">
    <location>
        <begin position="187"/>
        <end position="235"/>
    </location>
</feature>
<dbReference type="OrthoDB" id="546434at2759"/>
<dbReference type="Gene3D" id="1.10.840.10">
    <property type="entry name" value="Ras guanine-nucleotide exchange factors catalytic domain"/>
    <property type="match status" value="1"/>
</dbReference>
<dbReference type="Pfam" id="PF00618">
    <property type="entry name" value="RasGEF_N"/>
    <property type="match status" value="1"/>
</dbReference>
<dbReference type="InterPro" id="IPR057827">
    <property type="entry name" value="WW_fungi"/>
</dbReference>
<evidence type="ECO:0000313" key="11">
    <source>
        <dbReference type="Proteomes" id="UP000013776"/>
    </source>
</evidence>
<dbReference type="Pfam" id="PF00617">
    <property type="entry name" value="RasGEF"/>
    <property type="match status" value="1"/>
</dbReference>
<dbReference type="PROSITE" id="PS00720">
    <property type="entry name" value="RASGEF"/>
    <property type="match status" value="1"/>
</dbReference>
<dbReference type="SMART" id="SM00326">
    <property type="entry name" value="SH3"/>
    <property type="match status" value="1"/>
</dbReference>
<reference evidence="10 11" key="1">
    <citation type="journal article" date="2013" name="MBio">
        <title>Genome sequencing of the plant pathogen Taphrina deformans, the causal agent of peach leaf curl.</title>
        <authorList>
            <person name="Cisse O.H."/>
            <person name="Almeida J.M.G.C.F."/>
            <person name="Fonseca A."/>
            <person name="Kumar A.A."/>
            <person name="Salojaervi J."/>
            <person name="Overmyer K."/>
            <person name="Hauser P.M."/>
            <person name="Pagni M."/>
        </authorList>
    </citation>
    <scope>NUCLEOTIDE SEQUENCE [LARGE SCALE GENOMIC DNA]</scope>
    <source>
        <strain evidence="11">PYCC 5710 / ATCC 11124 / CBS 356.35 / IMI 108563 / JCM 9778 / NBRC 8474</strain>
    </source>
</reference>
<dbReference type="InterPro" id="IPR001895">
    <property type="entry name" value="RASGEF_cat_dom"/>
</dbReference>
<dbReference type="SMART" id="SM00229">
    <property type="entry name" value="RasGEFN"/>
    <property type="match status" value="1"/>
</dbReference>
<evidence type="ECO:0000259" key="9">
    <source>
        <dbReference type="PROSITE" id="PS50212"/>
    </source>
</evidence>
<feature type="compositionally biased region" description="Acidic residues" evidence="5">
    <location>
        <begin position="204"/>
        <end position="214"/>
    </location>
</feature>
<dbReference type="CDD" id="cd00155">
    <property type="entry name" value="RasGEF"/>
    <property type="match status" value="1"/>
</dbReference>
<dbReference type="PROSITE" id="PS50020">
    <property type="entry name" value="WW_DOMAIN_2"/>
    <property type="match status" value="1"/>
</dbReference>
<dbReference type="InterPro" id="IPR023578">
    <property type="entry name" value="Ras_GEF_dom_sf"/>
</dbReference>
<dbReference type="GO" id="GO:0007265">
    <property type="term" value="P:Ras protein signal transduction"/>
    <property type="evidence" value="ECO:0007669"/>
    <property type="project" value="TreeGrafter"/>
</dbReference>
<dbReference type="SUPFAM" id="SSF51045">
    <property type="entry name" value="WW domain"/>
    <property type="match status" value="1"/>
</dbReference>
<dbReference type="InterPro" id="IPR019804">
    <property type="entry name" value="Ras_G-nucl-exch_fac_CS"/>
</dbReference>
<dbReference type="InterPro" id="IPR036964">
    <property type="entry name" value="RASGEF_cat_dom_sf"/>
</dbReference>
<dbReference type="GO" id="GO:0005886">
    <property type="term" value="C:plasma membrane"/>
    <property type="evidence" value="ECO:0007669"/>
    <property type="project" value="TreeGrafter"/>
</dbReference>
<keyword evidence="11" id="KW-1185">Reference proteome</keyword>
<dbReference type="AlphaFoldDB" id="R4XGT7"/>
<evidence type="ECO:0000259" key="6">
    <source>
        <dbReference type="PROSITE" id="PS50002"/>
    </source>
</evidence>
<evidence type="ECO:0000256" key="1">
    <source>
        <dbReference type="ARBA" id="ARBA00022443"/>
    </source>
</evidence>
<accession>R4XGT7</accession>
<dbReference type="Gene3D" id="1.20.870.10">
    <property type="entry name" value="Son of sevenless (SoS) protein Chain: S domain 1"/>
    <property type="match status" value="1"/>
</dbReference>
<dbReference type="PROSITE" id="PS50002">
    <property type="entry name" value="SH3"/>
    <property type="match status" value="1"/>
</dbReference>
<dbReference type="InterPro" id="IPR056686">
    <property type="entry name" value="DUF7784"/>
</dbReference>
<protein>
    <recommendedName>
        <fullName evidence="12">Cell division control protein Cdc25</fullName>
    </recommendedName>
</protein>
<organism evidence="10 11">
    <name type="scientific">Taphrina deformans (strain PYCC 5710 / ATCC 11124 / CBS 356.35 / IMI 108563 / JCM 9778 / NBRC 8474)</name>
    <name type="common">Peach leaf curl fungus</name>
    <name type="synonym">Lalaria deformans</name>
    <dbReference type="NCBI Taxonomy" id="1097556"/>
    <lineage>
        <taxon>Eukaryota</taxon>
        <taxon>Fungi</taxon>
        <taxon>Dikarya</taxon>
        <taxon>Ascomycota</taxon>
        <taxon>Taphrinomycotina</taxon>
        <taxon>Taphrinomycetes</taxon>
        <taxon>Taphrinales</taxon>
        <taxon>Taphrinaceae</taxon>
        <taxon>Taphrina</taxon>
    </lineage>
</organism>
<evidence type="ECO:0008006" key="12">
    <source>
        <dbReference type="Google" id="ProtNLM"/>
    </source>
</evidence>
<dbReference type="SUPFAM" id="SSF50044">
    <property type="entry name" value="SH3-domain"/>
    <property type="match status" value="1"/>
</dbReference>
<feature type="domain" description="WW" evidence="8">
    <location>
        <begin position="144"/>
        <end position="171"/>
    </location>
</feature>
<dbReference type="PROSITE" id="PS50212">
    <property type="entry name" value="RASGEF_NTER"/>
    <property type="match status" value="1"/>
</dbReference>
<dbReference type="VEuPathDB" id="FungiDB:TAPDE_005446"/>
<dbReference type="PANTHER" id="PTHR23113:SF368">
    <property type="entry name" value="CELL DIVISION CONTROL PROTEIN 25"/>
    <property type="match status" value="1"/>
</dbReference>
<dbReference type="SMART" id="SM00147">
    <property type="entry name" value="RasGEF"/>
    <property type="match status" value="1"/>
</dbReference>